<evidence type="ECO:0000313" key="1">
    <source>
        <dbReference type="EMBL" id="MFC6670694.1"/>
    </source>
</evidence>
<organism evidence="1 2">
    <name type="scientific">Marinobacterium aestuariivivens</name>
    <dbReference type="NCBI Taxonomy" id="1698799"/>
    <lineage>
        <taxon>Bacteria</taxon>
        <taxon>Pseudomonadati</taxon>
        <taxon>Pseudomonadota</taxon>
        <taxon>Gammaproteobacteria</taxon>
        <taxon>Oceanospirillales</taxon>
        <taxon>Oceanospirillaceae</taxon>
        <taxon>Marinobacterium</taxon>
    </lineage>
</organism>
<proteinExistence type="predicted"/>
<gene>
    <name evidence="1" type="ORF">ACFQDL_11845</name>
</gene>
<dbReference type="RefSeq" id="WP_379909196.1">
    <property type="nucleotide sequence ID" value="NZ_JBHSWE010000001.1"/>
</dbReference>
<reference evidence="2" key="1">
    <citation type="journal article" date="2019" name="Int. J. Syst. Evol. Microbiol.">
        <title>The Global Catalogue of Microorganisms (GCM) 10K type strain sequencing project: providing services to taxonomists for standard genome sequencing and annotation.</title>
        <authorList>
            <consortium name="The Broad Institute Genomics Platform"/>
            <consortium name="The Broad Institute Genome Sequencing Center for Infectious Disease"/>
            <person name="Wu L."/>
            <person name="Ma J."/>
        </authorList>
    </citation>
    <scope>NUCLEOTIDE SEQUENCE [LARGE SCALE GENOMIC DNA]</scope>
    <source>
        <strain evidence="2">NBRC 111756</strain>
    </source>
</reference>
<protein>
    <submittedName>
        <fullName evidence="1">Uncharacterized protein</fullName>
    </submittedName>
</protein>
<accession>A0ABW1ZZQ9</accession>
<sequence>MLFQGQLPGELEISSLSRFSVFINIAVARELGLFPPIQLLRFAELVNAEPVN</sequence>
<evidence type="ECO:0000313" key="2">
    <source>
        <dbReference type="Proteomes" id="UP001596422"/>
    </source>
</evidence>
<keyword evidence="2" id="KW-1185">Reference proteome</keyword>
<dbReference type="Proteomes" id="UP001596422">
    <property type="component" value="Unassembled WGS sequence"/>
</dbReference>
<comment type="caution">
    <text evidence="1">The sequence shown here is derived from an EMBL/GenBank/DDBJ whole genome shotgun (WGS) entry which is preliminary data.</text>
</comment>
<name>A0ABW1ZZQ9_9GAMM</name>
<dbReference type="EMBL" id="JBHSWE010000001">
    <property type="protein sequence ID" value="MFC6670694.1"/>
    <property type="molecule type" value="Genomic_DNA"/>
</dbReference>